<dbReference type="PROSITE" id="PS50005">
    <property type="entry name" value="TPR"/>
    <property type="match status" value="2"/>
</dbReference>
<feature type="repeat" description="TPR" evidence="6">
    <location>
        <begin position="541"/>
        <end position="574"/>
    </location>
</feature>
<dbReference type="InterPro" id="IPR011990">
    <property type="entry name" value="TPR-like_helical_dom_sf"/>
</dbReference>
<dbReference type="PANTHER" id="PTHR10130">
    <property type="entry name" value="PEROXISOMAL TARGETING SIGNAL 1 RECEPTOR PEX5"/>
    <property type="match status" value="1"/>
</dbReference>
<feature type="compositionally biased region" description="Polar residues" evidence="7">
    <location>
        <begin position="39"/>
        <end position="56"/>
    </location>
</feature>
<dbReference type="SUPFAM" id="SSF48452">
    <property type="entry name" value="TPR-like"/>
    <property type="match status" value="1"/>
</dbReference>
<dbReference type="InterPro" id="IPR024111">
    <property type="entry name" value="PEX5/PEX5L"/>
</dbReference>
<dbReference type="PANTHER" id="PTHR10130:SF9">
    <property type="entry name" value="PEROXISOMAL TARGETING SIGNAL RECEPTOR"/>
    <property type="match status" value="1"/>
</dbReference>
<dbReference type="SMART" id="SM00028">
    <property type="entry name" value="TPR"/>
    <property type="match status" value="3"/>
</dbReference>
<evidence type="ECO:0000313" key="8">
    <source>
        <dbReference type="EMBL" id="CAL1707180.1"/>
    </source>
</evidence>
<protein>
    <recommendedName>
        <fullName evidence="10">TPR-like protein</fullName>
    </recommendedName>
</protein>
<evidence type="ECO:0000256" key="6">
    <source>
        <dbReference type="PROSITE-ProRule" id="PRU00339"/>
    </source>
</evidence>
<feature type="repeat" description="TPR" evidence="6">
    <location>
        <begin position="507"/>
        <end position="540"/>
    </location>
</feature>
<dbReference type="Pfam" id="PF13432">
    <property type="entry name" value="TPR_16"/>
    <property type="match status" value="1"/>
</dbReference>
<dbReference type="Gene3D" id="1.25.40.10">
    <property type="entry name" value="Tetratricopeptide repeat domain"/>
    <property type="match status" value="1"/>
</dbReference>
<evidence type="ECO:0000256" key="4">
    <source>
        <dbReference type="ARBA" id="ARBA00022737"/>
    </source>
</evidence>
<dbReference type="Proteomes" id="UP001497453">
    <property type="component" value="Chromosome 4"/>
</dbReference>
<accession>A0ABP1DH52</accession>
<evidence type="ECO:0000256" key="3">
    <source>
        <dbReference type="ARBA" id="ARBA00022490"/>
    </source>
</evidence>
<evidence type="ECO:0000256" key="1">
    <source>
        <dbReference type="ARBA" id="ARBA00004496"/>
    </source>
</evidence>
<evidence type="ECO:0000256" key="7">
    <source>
        <dbReference type="SAM" id="MobiDB-lite"/>
    </source>
</evidence>
<keyword evidence="4" id="KW-0677">Repeat</keyword>
<keyword evidence="5 6" id="KW-0802">TPR repeat</keyword>
<evidence type="ECO:0000256" key="5">
    <source>
        <dbReference type="ARBA" id="ARBA00022803"/>
    </source>
</evidence>
<gene>
    <name evidence="8" type="ORF">GFSPODELE1_LOCUS6240</name>
</gene>
<keyword evidence="3" id="KW-0963">Cytoplasm</keyword>
<dbReference type="InterPro" id="IPR019734">
    <property type="entry name" value="TPR_rpt"/>
</dbReference>
<dbReference type="EMBL" id="OZ037947">
    <property type="protein sequence ID" value="CAL1707180.1"/>
    <property type="molecule type" value="Genomic_DNA"/>
</dbReference>
<comment type="subcellular location">
    <subcellularLocation>
        <location evidence="1">Cytoplasm</location>
    </subcellularLocation>
</comment>
<proteinExistence type="inferred from homology"/>
<evidence type="ECO:0008006" key="10">
    <source>
        <dbReference type="Google" id="ProtNLM"/>
    </source>
</evidence>
<comment type="similarity">
    <text evidence="2">Belongs to the peroxisomal targeting signal receptor family.</text>
</comment>
<feature type="region of interest" description="Disordered" evidence="7">
    <location>
        <begin position="28"/>
        <end position="57"/>
    </location>
</feature>
<organism evidence="8 9">
    <name type="scientific">Somion occarium</name>
    <dbReference type="NCBI Taxonomy" id="3059160"/>
    <lineage>
        <taxon>Eukaryota</taxon>
        <taxon>Fungi</taxon>
        <taxon>Dikarya</taxon>
        <taxon>Basidiomycota</taxon>
        <taxon>Agaricomycotina</taxon>
        <taxon>Agaricomycetes</taxon>
        <taxon>Polyporales</taxon>
        <taxon>Cerrenaceae</taxon>
        <taxon>Somion</taxon>
    </lineage>
</organism>
<keyword evidence="9" id="KW-1185">Reference proteome</keyword>
<reference evidence="9" key="1">
    <citation type="submission" date="2024-04" db="EMBL/GenBank/DDBJ databases">
        <authorList>
            <person name="Shaw F."/>
            <person name="Minotto A."/>
        </authorList>
    </citation>
    <scope>NUCLEOTIDE SEQUENCE [LARGE SCALE GENOMIC DNA]</scope>
</reference>
<sequence>MSLQGLISGSECAVPFNPLSQVLKHTEGDRSLQQDRVAGSSSSRLQHLPSTATAPSSERDLALARQFFDAQTQGPGTLVPYSIPQQPLQDIGASLTNSGRATPDLNTLWAKSQQHQFSHDQTSRAQSSHPASATGWAQEFGGASFAVPSAQANAAQRSEFNQASYMSPRMYGGMPMNMYSGMYGNAPPSLQMDVSKGKGKAREIDFEAAFAQVTQSLSNIEDQSRASEQESARISEFDDTADLSEAMQNASMQDLDSVGAPLGSDFKTVWNHLQNSDLPPPAEDLAKWEAEYNQLMSSHREELDTDYGADMQAAWEGGLGQYDGAEMDEQVKFDKDGLPLLGEYVFANNKYLDPSSSTRSPLEEAKSLIDHNGSLTEAALLLEAAIQQGELGKGGYEAWILLGEVRGMDEREEAGMRALTEGVKLAEAAGAAGEGMLSLAISYTNESYDRAAHTMLLRWLAARYPSFTIPEETWRSLSESSWHSHELVTEAFLSLAREQHQQGIMDPDVQTGLGVISYANGQYDRAKDCFEAALSVRPEDFILWNRLGSSLSNGNHPEEALGAYREALQRRPTYTRAIYNVGVACLNIGAHKEAAEHFLSALAMQDSSAGPKSEQLWSTLRRTFQTMNRSDVAEMATSGANVDDFRKEGFDF</sequence>
<evidence type="ECO:0000256" key="2">
    <source>
        <dbReference type="ARBA" id="ARBA00005348"/>
    </source>
</evidence>
<evidence type="ECO:0000313" key="9">
    <source>
        <dbReference type="Proteomes" id="UP001497453"/>
    </source>
</evidence>
<name>A0ABP1DH52_9APHY</name>
<feature type="region of interest" description="Disordered" evidence="7">
    <location>
        <begin position="115"/>
        <end position="135"/>
    </location>
</feature>